<proteinExistence type="predicted"/>
<dbReference type="PROSITE" id="PS51257">
    <property type="entry name" value="PROKAR_LIPOPROTEIN"/>
    <property type="match status" value="1"/>
</dbReference>
<evidence type="ECO:0008006" key="3">
    <source>
        <dbReference type="Google" id="ProtNLM"/>
    </source>
</evidence>
<dbReference type="OrthoDB" id="1167565at2"/>
<dbReference type="Proteomes" id="UP000182544">
    <property type="component" value="Unassembled WGS sequence"/>
</dbReference>
<dbReference type="STRING" id="369401.SAMN05428642_105125"/>
<dbReference type="RefSeq" id="WP_072403577.1">
    <property type="nucleotide sequence ID" value="NZ_FPKV01000005.1"/>
</dbReference>
<gene>
    <name evidence="1" type="ORF">SAMN05428642_105125</name>
</gene>
<sequence length="582" mass="65988">MKKHANIIKALFGLFTFLILLFFGCSKDFDPIILDNFDFNFTEEHDEDGFVFTPTKTSFSLIPEKEITTVSYHMKYNISDAEGYFLTIEGDTIKANDTLNVSKLNFAYNYMPLNTGIHKVKVIAWDSNSNKKELELLYDTKFSDFSFLLNKGSNKFIINSKTPINVTLIRNIVTDEENEFVMTYQVENGTGKLYYEDEEYGEGKEFLLPKGQSELSYLPETLGEHKLIVTAKAPDGATKTEELILMVLNKDYLFTANALDTDEFTGNPVAVNFNISELDVGGETYTMFYTSGDSNGSLEYDGQTYAPGEIFSVPVGSFTGTYTGISEGNHVIIFNVRSSSDVPKTATVNIQYIKYEEFFDLTVSQSSQDKYENQPFLLTAVTSATSEHDLKVTYNMTFNFTGATAGFITYKGRSYREGESIPLDYGSTPLQFYPQTDENFTINFRVENSTGIAQTVSEPITMFKKPMVKVKGEKHNISCGGWNGCDYTVRIHTCWDVSCSEAFNGASLQRVEVRIWNRKSGKWDTFLFSYNDARGTGVNRYFTLETMGKENDLKYLDQRYEVRIQDSNGQWSETERGSIIRV</sequence>
<keyword evidence="2" id="KW-1185">Reference proteome</keyword>
<reference evidence="1 2" key="1">
    <citation type="submission" date="2016-10" db="EMBL/GenBank/DDBJ databases">
        <authorList>
            <person name="de Groot N.N."/>
        </authorList>
    </citation>
    <scope>NUCLEOTIDE SEQUENCE [LARGE SCALE GENOMIC DNA]</scope>
    <source>
        <strain evidence="1 2">DSM 18180</strain>
    </source>
</reference>
<dbReference type="AlphaFoldDB" id="A0A1K2ISZ1"/>
<name>A0A1K2ISZ1_9FLAO</name>
<accession>A0A1K2ISZ1</accession>
<dbReference type="Gene3D" id="2.60.40.2410">
    <property type="entry name" value="Uncharacterised protein PF12988, DUF3872"/>
    <property type="match status" value="4"/>
</dbReference>
<dbReference type="InterPro" id="IPR038707">
    <property type="entry name" value="TraQ_sf"/>
</dbReference>
<evidence type="ECO:0000313" key="1">
    <source>
        <dbReference type="EMBL" id="SFZ94835.1"/>
    </source>
</evidence>
<protein>
    <recommendedName>
        <fullName evidence="3">DUF3872 domain-containing protein</fullName>
    </recommendedName>
</protein>
<evidence type="ECO:0000313" key="2">
    <source>
        <dbReference type="Proteomes" id="UP000182544"/>
    </source>
</evidence>
<organism evidence="1 2">
    <name type="scientific">Flaviramulus basaltis</name>
    <dbReference type="NCBI Taxonomy" id="369401"/>
    <lineage>
        <taxon>Bacteria</taxon>
        <taxon>Pseudomonadati</taxon>
        <taxon>Bacteroidota</taxon>
        <taxon>Flavobacteriia</taxon>
        <taxon>Flavobacteriales</taxon>
        <taxon>Flavobacteriaceae</taxon>
        <taxon>Flaviramulus</taxon>
    </lineage>
</organism>
<dbReference type="EMBL" id="FPKV01000005">
    <property type="protein sequence ID" value="SFZ94835.1"/>
    <property type="molecule type" value="Genomic_DNA"/>
</dbReference>